<gene>
    <name evidence="5" type="ORF">ACFO5I_10920</name>
</gene>
<keyword evidence="1" id="KW-0805">Transcription regulation</keyword>
<evidence type="ECO:0000256" key="2">
    <source>
        <dbReference type="ARBA" id="ARBA00023125"/>
    </source>
</evidence>
<name>A0ABV9MYQ1_9ENTE</name>
<dbReference type="RefSeq" id="WP_204653013.1">
    <property type="nucleotide sequence ID" value="NZ_JAFBFD010000004.1"/>
</dbReference>
<comment type="caution">
    <text evidence="5">The sequence shown here is derived from an EMBL/GenBank/DDBJ whole genome shotgun (WGS) entry which is preliminary data.</text>
</comment>
<dbReference type="PROSITE" id="PS50949">
    <property type="entry name" value="HTH_GNTR"/>
    <property type="match status" value="1"/>
</dbReference>
<evidence type="ECO:0000259" key="4">
    <source>
        <dbReference type="PROSITE" id="PS50949"/>
    </source>
</evidence>
<evidence type="ECO:0000256" key="3">
    <source>
        <dbReference type="ARBA" id="ARBA00023163"/>
    </source>
</evidence>
<dbReference type="SUPFAM" id="SSF46785">
    <property type="entry name" value="Winged helix' DNA-binding domain"/>
    <property type="match status" value="1"/>
</dbReference>
<keyword evidence="2" id="KW-0238">DNA-binding</keyword>
<dbReference type="InterPro" id="IPR036390">
    <property type="entry name" value="WH_DNA-bd_sf"/>
</dbReference>
<dbReference type="Gene3D" id="1.10.10.10">
    <property type="entry name" value="Winged helix-like DNA-binding domain superfamily/Winged helix DNA-binding domain"/>
    <property type="match status" value="1"/>
</dbReference>
<dbReference type="InterPro" id="IPR011711">
    <property type="entry name" value="GntR_C"/>
</dbReference>
<evidence type="ECO:0000313" key="6">
    <source>
        <dbReference type="Proteomes" id="UP001595969"/>
    </source>
</evidence>
<feature type="domain" description="HTH gntR-type" evidence="4">
    <location>
        <begin position="5"/>
        <end position="72"/>
    </location>
</feature>
<dbReference type="SUPFAM" id="SSF48008">
    <property type="entry name" value="GntR ligand-binding domain-like"/>
    <property type="match status" value="1"/>
</dbReference>
<evidence type="ECO:0000313" key="5">
    <source>
        <dbReference type="EMBL" id="MFC4720234.1"/>
    </source>
</evidence>
<organism evidence="5 6">
    <name type="scientific">Enterococcus lemanii</name>
    <dbReference type="NCBI Taxonomy" id="1159752"/>
    <lineage>
        <taxon>Bacteria</taxon>
        <taxon>Bacillati</taxon>
        <taxon>Bacillota</taxon>
        <taxon>Bacilli</taxon>
        <taxon>Lactobacillales</taxon>
        <taxon>Enterococcaceae</taxon>
        <taxon>Enterococcus</taxon>
    </lineage>
</organism>
<dbReference type="PANTHER" id="PTHR43537:SF51">
    <property type="entry name" value="HTH-TYPE TRANSCRIPTIONAL REGULATOR LGOR-RELATED"/>
    <property type="match status" value="1"/>
</dbReference>
<keyword evidence="3" id="KW-0804">Transcription</keyword>
<accession>A0ABV9MYQ1</accession>
<sequence length="226" mass="27046">MAREINYQNEAYAAIKNLILKSQLIPGQKISKNELVDLLDIGDTPVREAILLLKNEGLFHVIPQSGTYVSKINLQEVFEAKFVRENIEKIVFAEVCTQITQEQLQELEKKVKIQRIYFEANDQEMYFKLDEEFHRYFYEITNKLFVWQWIQSINISFNRCRYLRLEVKELKWQDILEEHEKMIELIRQGKKQALIELAVAHMERIHHDVKIILQQFPDYFEGNPNE</sequence>
<proteinExistence type="predicted"/>
<dbReference type="Proteomes" id="UP001595969">
    <property type="component" value="Unassembled WGS sequence"/>
</dbReference>
<dbReference type="InterPro" id="IPR008920">
    <property type="entry name" value="TF_FadR/GntR_C"/>
</dbReference>
<protein>
    <submittedName>
        <fullName evidence="5">GntR family transcriptional regulator</fullName>
    </submittedName>
</protein>
<dbReference type="SMART" id="SM00345">
    <property type="entry name" value="HTH_GNTR"/>
    <property type="match status" value="1"/>
</dbReference>
<dbReference type="Pfam" id="PF00392">
    <property type="entry name" value="GntR"/>
    <property type="match status" value="1"/>
</dbReference>
<dbReference type="PANTHER" id="PTHR43537">
    <property type="entry name" value="TRANSCRIPTIONAL REGULATOR, GNTR FAMILY"/>
    <property type="match status" value="1"/>
</dbReference>
<reference evidence="6" key="1">
    <citation type="journal article" date="2019" name="Int. J. Syst. Evol. Microbiol.">
        <title>The Global Catalogue of Microorganisms (GCM) 10K type strain sequencing project: providing services to taxonomists for standard genome sequencing and annotation.</title>
        <authorList>
            <consortium name="The Broad Institute Genomics Platform"/>
            <consortium name="The Broad Institute Genome Sequencing Center for Infectious Disease"/>
            <person name="Wu L."/>
            <person name="Ma J."/>
        </authorList>
    </citation>
    <scope>NUCLEOTIDE SEQUENCE [LARGE SCALE GENOMIC DNA]</scope>
    <source>
        <strain evidence="6">CGMCC 1.19032</strain>
    </source>
</reference>
<dbReference type="InterPro" id="IPR000524">
    <property type="entry name" value="Tscrpt_reg_HTH_GntR"/>
</dbReference>
<dbReference type="SMART" id="SM00895">
    <property type="entry name" value="FCD"/>
    <property type="match status" value="1"/>
</dbReference>
<dbReference type="InterPro" id="IPR036388">
    <property type="entry name" value="WH-like_DNA-bd_sf"/>
</dbReference>
<keyword evidence="6" id="KW-1185">Reference proteome</keyword>
<dbReference type="Gene3D" id="1.20.120.530">
    <property type="entry name" value="GntR ligand-binding domain-like"/>
    <property type="match status" value="1"/>
</dbReference>
<evidence type="ECO:0000256" key="1">
    <source>
        <dbReference type="ARBA" id="ARBA00023015"/>
    </source>
</evidence>
<dbReference type="Pfam" id="PF07729">
    <property type="entry name" value="FCD"/>
    <property type="match status" value="1"/>
</dbReference>
<dbReference type="EMBL" id="JBHSGS010000061">
    <property type="protein sequence ID" value="MFC4720234.1"/>
    <property type="molecule type" value="Genomic_DNA"/>
</dbReference>